<evidence type="ECO:0000256" key="1">
    <source>
        <dbReference type="ARBA" id="ARBA00004141"/>
    </source>
</evidence>
<evidence type="ECO:0000256" key="2">
    <source>
        <dbReference type="ARBA" id="ARBA00009700"/>
    </source>
</evidence>
<comment type="subcellular location">
    <subcellularLocation>
        <location evidence="1">Membrane</location>
        <topology evidence="1">Multi-pass membrane protein</topology>
    </subcellularLocation>
</comment>
<evidence type="ECO:0000313" key="6">
    <source>
        <dbReference type="EMBL" id="CAD7649531.1"/>
    </source>
</evidence>
<keyword evidence="4" id="KW-1133">Transmembrane helix</keyword>
<proteinExistence type="inferred from homology"/>
<feature type="non-terminal residue" evidence="6">
    <location>
        <position position="89"/>
    </location>
</feature>
<dbReference type="Proteomes" id="UP000759131">
    <property type="component" value="Unassembled WGS sequence"/>
</dbReference>
<gene>
    <name evidence="6" type="ORF">OSB1V03_LOCUS22432</name>
</gene>
<dbReference type="EMBL" id="OC902470">
    <property type="protein sequence ID" value="CAD7649531.1"/>
    <property type="molecule type" value="Genomic_DNA"/>
</dbReference>
<dbReference type="OrthoDB" id="2015098at2759"/>
<dbReference type="GO" id="GO:0016020">
    <property type="term" value="C:membrane"/>
    <property type="evidence" value="ECO:0007669"/>
    <property type="project" value="UniProtKB-SubCell"/>
</dbReference>
<dbReference type="Pfam" id="PF07851">
    <property type="entry name" value="TMEM120A-B"/>
    <property type="match status" value="1"/>
</dbReference>
<keyword evidence="5" id="KW-0472">Membrane</keyword>
<evidence type="ECO:0000313" key="7">
    <source>
        <dbReference type="Proteomes" id="UP000759131"/>
    </source>
</evidence>
<evidence type="ECO:0000256" key="5">
    <source>
        <dbReference type="ARBA" id="ARBA00023136"/>
    </source>
</evidence>
<reference evidence="6" key="1">
    <citation type="submission" date="2020-11" db="EMBL/GenBank/DDBJ databases">
        <authorList>
            <person name="Tran Van P."/>
        </authorList>
    </citation>
    <scope>NUCLEOTIDE SEQUENCE</scope>
</reference>
<sequence>MADAVDIKHIDQQWKVLDTEYQTLEEGHKNYNNSIVEFTKLQNKCLKDITHQNYRISQLKQLIQKCVTNGEEEERLKEDLLKQMGSRRA</sequence>
<name>A0A7R9QKR8_9ACAR</name>
<dbReference type="InterPro" id="IPR012926">
    <property type="entry name" value="TMEM120A/B"/>
</dbReference>
<organism evidence="6">
    <name type="scientific">Medioppia subpectinata</name>
    <dbReference type="NCBI Taxonomy" id="1979941"/>
    <lineage>
        <taxon>Eukaryota</taxon>
        <taxon>Metazoa</taxon>
        <taxon>Ecdysozoa</taxon>
        <taxon>Arthropoda</taxon>
        <taxon>Chelicerata</taxon>
        <taxon>Arachnida</taxon>
        <taxon>Acari</taxon>
        <taxon>Acariformes</taxon>
        <taxon>Sarcoptiformes</taxon>
        <taxon>Oribatida</taxon>
        <taxon>Brachypylina</taxon>
        <taxon>Oppioidea</taxon>
        <taxon>Oppiidae</taxon>
        <taxon>Medioppia</taxon>
    </lineage>
</organism>
<comment type="similarity">
    <text evidence="2">Belongs to the TMEM120 family.</text>
</comment>
<evidence type="ECO:0000256" key="4">
    <source>
        <dbReference type="ARBA" id="ARBA00022989"/>
    </source>
</evidence>
<keyword evidence="7" id="KW-1185">Reference proteome</keyword>
<dbReference type="AlphaFoldDB" id="A0A7R9QKR8"/>
<evidence type="ECO:0000256" key="3">
    <source>
        <dbReference type="ARBA" id="ARBA00022692"/>
    </source>
</evidence>
<accession>A0A7R9QKR8</accession>
<dbReference type="EMBL" id="CAJPIZ010047895">
    <property type="protein sequence ID" value="CAG2122486.1"/>
    <property type="molecule type" value="Genomic_DNA"/>
</dbReference>
<keyword evidence="3" id="KW-0812">Transmembrane</keyword>
<protein>
    <submittedName>
        <fullName evidence="6">Uncharacterized protein</fullName>
    </submittedName>
</protein>